<sequence>MNTEMARIWLVVASLIIVAACFMFFILAPLFGYPLESQQAIRLLEIVLPVFLGYLGSASYFVFKRPHRSRMPVELGTLTSVMIRGPVIVFCLVVISAIFAFGYTNRFNATPRTGLSIDMLAGMLAAALGLLTVTTNLMVSYIFSDVEGELG</sequence>
<protein>
    <submittedName>
        <fullName evidence="2">Uncharacterized protein</fullName>
    </submittedName>
</protein>
<keyword evidence="3" id="KW-1185">Reference proteome</keyword>
<evidence type="ECO:0000313" key="2">
    <source>
        <dbReference type="EMBL" id="ETW94218.1"/>
    </source>
</evidence>
<feature type="transmembrane region" description="Helical" evidence="1">
    <location>
        <begin position="115"/>
        <end position="143"/>
    </location>
</feature>
<dbReference type="HOGENOM" id="CLU_1727987_0_0_7"/>
<feature type="transmembrane region" description="Helical" evidence="1">
    <location>
        <begin position="83"/>
        <end position="103"/>
    </location>
</feature>
<feature type="transmembrane region" description="Helical" evidence="1">
    <location>
        <begin position="43"/>
        <end position="63"/>
    </location>
</feature>
<evidence type="ECO:0000256" key="1">
    <source>
        <dbReference type="SAM" id="Phobius"/>
    </source>
</evidence>
<gene>
    <name evidence="2" type="ORF">ETSY1_35840</name>
</gene>
<comment type="caution">
    <text evidence="2">The sequence shown here is derived from an EMBL/GenBank/DDBJ whole genome shotgun (WGS) entry which is preliminary data.</text>
</comment>
<name>W4L810_ENTF1</name>
<dbReference type="Proteomes" id="UP000019141">
    <property type="component" value="Unassembled WGS sequence"/>
</dbReference>
<keyword evidence="1" id="KW-1133">Transmembrane helix</keyword>
<evidence type="ECO:0000313" key="3">
    <source>
        <dbReference type="Proteomes" id="UP000019141"/>
    </source>
</evidence>
<organism evidence="2 3">
    <name type="scientific">Entotheonella factor</name>
    <dbReference type="NCBI Taxonomy" id="1429438"/>
    <lineage>
        <taxon>Bacteria</taxon>
        <taxon>Pseudomonadati</taxon>
        <taxon>Nitrospinota/Tectimicrobiota group</taxon>
        <taxon>Candidatus Tectimicrobiota</taxon>
        <taxon>Candidatus Entotheonellia</taxon>
        <taxon>Candidatus Entotheonellales</taxon>
        <taxon>Candidatus Entotheonellaceae</taxon>
        <taxon>Candidatus Entotheonella</taxon>
    </lineage>
</organism>
<dbReference type="AlphaFoldDB" id="W4L810"/>
<keyword evidence="1" id="KW-0472">Membrane</keyword>
<keyword evidence="1" id="KW-0812">Transmembrane</keyword>
<dbReference type="EMBL" id="AZHW01001103">
    <property type="protein sequence ID" value="ETW94218.1"/>
    <property type="molecule type" value="Genomic_DNA"/>
</dbReference>
<reference evidence="2 3" key="1">
    <citation type="journal article" date="2014" name="Nature">
        <title>An environmental bacterial taxon with a large and distinct metabolic repertoire.</title>
        <authorList>
            <person name="Wilson M.C."/>
            <person name="Mori T."/>
            <person name="Ruckert C."/>
            <person name="Uria A.R."/>
            <person name="Helf M.J."/>
            <person name="Takada K."/>
            <person name="Gernert C."/>
            <person name="Steffens U.A."/>
            <person name="Heycke N."/>
            <person name="Schmitt S."/>
            <person name="Rinke C."/>
            <person name="Helfrich E.J."/>
            <person name="Brachmann A.O."/>
            <person name="Gurgui C."/>
            <person name="Wakimoto T."/>
            <person name="Kracht M."/>
            <person name="Crusemann M."/>
            <person name="Hentschel U."/>
            <person name="Abe I."/>
            <person name="Matsunaga S."/>
            <person name="Kalinowski J."/>
            <person name="Takeyama H."/>
            <person name="Piel J."/>
        </authorList>
    </citation>
    <scope>NUCLEOTIDE SEQUENCE [LARGE SCALE GENOMIC DNA]</scope>
    <source>
        <strain evidence="3">TSY1</strain>
    </source>
</reference>
<feature type="transmembrane region" description="Helical" evidence="1">
    <location>
        <begin position="6"/>
        <end position="31"/>
    </location>
</feature>
<dbReference type="PROSITE" id="PS51257">
    <property type="entry name" value="PROKAR_LIPOPROTEIN"/>
    <property type="match status" value="1"/>
</dbReference>
<accession>W4L810</accession>
<proteinExistence type="predicted"/>